<accession>A0ABV7HPI4</accession>
<proteinExistence type="predicted"/>
<comment type="caution">
    <text evidence="7">The sequence shown here is derived from an EMBL/GenBank/DDBJ whole genome shotgun (WGS) entry which is preliminary data.</text>
</comment>
<dbReference type="InterPro" id="IPR022642">
    <property type="entry name" value="CheR_C"/>
</dbReference>
<dbReference type="PROSITE" id="PS50123">
    <property type="entry name" value="CHER"/>
    <property type="match status" value="1"/>
</dbReference>
<dbReference type="GO" id="GO:0008168">
    <property type="term" value="F:methyltransferase activity"/>
    <property type="evidence" value="ECO:0007669"/>
    <property type="project" value="UniProtKB-KW"/>
</dbReference>
<dbReference type="CDD" id="cd02440">
    <property type="entry name" value="AdoMet_MTases"/>
    <property type="match status" value="1"/>
</dbReference>
<name>A0ABV7HPI4_9GAMM</name>
<dbReference type="GO" id="GO:0032259">
    <property type="term" value="P:methylation"/>
    <property type="evidence" value="ECO:0007669"/>
    <property type="project" value="UniProtKB-KW"/>
</dbReference>
<dbReference type="Pfam" id="PF01739">
    <property type="entry name" value="CheR"/>
    <property type="match status" value="1"/>
</dbReference>
<dbReference type="InterPro" id="IPR022641">
    <property type="entry name" value="CheR_N"/>
</dbReference>
<dbReference type="SMART" id="SM00138">
    <property type="entry name" value="MeTrc"/>
    <property type="match status" value="1"/>
</dbReference>
<comment type="catalytic activity">
    <reaction evidence="1">
        <text>L-glutamyl-[protein] + S-adenosyl-L-methionine = [protein]-L-glutamate 5-O-methyl ester + S-adenosyl-L-homocysteine</text>
        <dbReference type="Rhea" id="RHEA:24452"/>
        <dbReference type="Rhea" id="RHEA-COMP:10208"/>
        <dbReference type="Rhea" id="RHEA-COMP:10311"/>
        <dbReference type="ChEBI" id="CHEBI:29973"/>
        <dbReference type="ChEBI" id="CHEBI:57856"/>
        <dbReference type="ChEBI" id="CHEBI:59789"/>
        <dbReference type="ChEBI" id="CHEBI:82795"/>
        <dbReference type="EC" id="2.1.1.80"/>
    </reaction>
</comment>
<dbReference type="InterPro" id="IPR029063">
    <property type="entry name" value="SAM-dependent_MTases_sf"/>
</dbReference>
<dbReference type="Gene3D" id="1.10.155.10">
    <property type="entry name" value="Chemotaxis receptor methyltransferase CheR, N-terminal domain"/>
    <property type="match status" value="1"/>
</dbReference>
<dbReference type="PANTHER" id="PTHR24422">
    <property type="entry name" value="CHEMOTAXIS PROTEIN METHYLTRANSFERASE"/>
    <property type="match status" value="1"/>
</dbReference>
<gene>
    <name evidence="7" type="ORF">ACFOEB_11405</name>
</gene>
<evidence type="ECO:0000256" key="4">
    <source>
        <dbReference type="ARBA" id="ARBA00022679"/>
    </source>
</evidence>
<organism evidence="7 8">
    <name type="scientific">Gilvimarinus japonicus</name>
    <dbReference type="NCBI Taxonomy" id="1796469"/>
    <lineage>
        <taxon>Bacteria</taxon>
        <taxon>Pseudomonadati</taxon>
        <taxon>Pseudomonadota</taxon>
        <taxon>Gammaproteobacteria</taxon>
        <taxon>Cellvibrionales</taxon>
        <taxon>Cellvibrionaceae</taxon>
        <taxon>Gilvimarinus</taxon>
    </lineage>
</organism>
<evidence type="ECO:0000256" key="3">
    <source>
        <dbReference type="ARBA" id="ARBA00022603"/>
    </source>
</evidence>
<dbReference type="InterPro" id="IPR036804">
    <property type="entry name" value="CheR_N_sf"/>
</dbReference>
<dbReference type="InterPro" id="IPR050903">
    <property type="entry name" value="Bact_Chemotaxis_MeTrfase"/>
</dbReference>
<keyword evidence="3 7" id="KW-0489">Methyltransferase</keyword>
<dbReference type="SUPFAM" id="SSF47757">
    <property type="entry name" value="Chemotaxis receptor methyltransferase CheR, N-terminal domain"/>
    <property type="match status" value="1"/>
</dbReference>
<evidence type="ECO:0000256" key="2">
    <source>
        <dbReference type="ARBA" id="ARBA00012534"/>
    </source>
</evidence>
<keyword evidence="4" id="KW-0808">Transferase</keyword>
<dbReference type="SUPFAM" id="SSF53335">
    <property type="entry name" value="S-adenosyl-L-methionine-dependent methyltransferases"/>
    <property type="match status" value="1"/>
</dbReference>
<evidence type="ECO:0000259" key="6">
    <source>
        <dbReference type="PROSITE" id="PS50123"/>
    </source>
</evidence>
<dbReference type="InterPro" id="IPR000780">
    <property type="entry name" value="CheR_MeTrfase"/>
</dbReference>
<dbReference type="EC" id="2.1.1.80" evidence="2"/>
<dbReference type="EMBL" id="JBHRTL010000007">
    <property type="protein sequence ID" value="MFC3155808.1"/>
    <property type="molecule type" value="Genomic_DNA"/>
</dbReference>
<dbReference type="Proteomes" id="UP001595548">
    <property type="component" value="Unassembled WGS sequence"/>
</dbReference>
<reference evidence="8" key="1">
    <citation type="journal article" date="2019" name="Int. J. Syst. Evol. Microbiol.">
        <title>The Global Catalogue of Microorganisms (GCM) 10K type strain sequencing project: providing services to taxonomists for standard genome sequencing and annotation.</title>
        <authorList>
            <consortium name="The Broad Institute Genomics Platform"/>
            <consortium name="The Broad Institute Genome Sequencing Center for Infectious Disease"/>
            <person name="Wu L."/>
            <person name="Ma J."/>
        </authorList>
    </citation>
    <scope>NUCLEOTIDE SEQUENCE [LARGE SCALE GENOMIC DNA]</scope>
    <source>
        <strain evidence="8">KCTC 52141</strain>
    </source>
</reference>
<evidence type="ECO:0000256" key="5">
    <source>
        <dbReference type="ARBA" id="ARBA00022691"/>
    </source>
</evidence>
<evidence type="ECO:0000313" key="8">
    <source>
        <dbReference type="Proteomes" id="UP001595548"/>
    </source>
</evidence>
<protein>
    <recommendedName>
        <fullName evidence="2">protein-glutamate O-methyltransferase</fullName>
        <ecNumber evidence="2">2.1.1.80</ecNumber>
    </recommendedName>
</protein>
<feature type="domain" description="CheR-type methyltransferase" evidence="6">
    <location>
        <begin position="4"/>
        <end position="284"/>
    </location>
</feature>
<evidence type="ECO:0000313" key="7">
    <source>
        <dbReference type="EMBL" id="MFC3155808.1"/>
    </source>
</evidence>
<evidence type="ECO:0000256" key="1">
    <source>
        <dbReference type="ARBA" id="ARBA00001541"/>
    </source>
</evidence>
<dbReference type="PANTHER" id="PTHR24422:SF19">
    <property type="entry name" value="CHEMOTAXIS PROTEIN METHYLTRANSFERASE"/>
    <property type="match status" value="1"/>
</dbReference>
<sequence>MGWSLRTIVDLSDSEFEQWSKLLEERAGIQLTLGQKSLLQSQLSIRMRELGYEHYSDYYSLVTDGLQGRLEWSILIDRVAVKETSFFRHRQSFEYVRHYLQDKINNRQLNDSFDVWSVGCSTGEEPYSLAMVINDCFELAQLEPYYGITSLDISSTALAKARLGRYLPRAIEQMTTEEARRYCTLCNDGNYEIVRKLRDRICFTHGNILQVSEIPNVPMDVVFCQNLLVYFRRWLRRDILNSLAGRLKPGGLLVVGLGEVMDWEHPEMKRVADDKIQAYIRVEQKQQ</sequence>
<keyword evidence="5" id="KW-0949">S-adenosyl-L-methionine</keyword>
<dbReference type="PRINTS" id="PR00996">
    <property type="entry name" value="CHERMTFRASE"/>
</dbReference>
<dbReference type="RefSeq" id="WP_339617068.1">
    <property type="nucleotide sequence ID" value="NZ_AP031500.1"/>
</dbReference>
<dbReference type="Pfam" id="PF03705">
    <property type="entry name" value="CheR_N"/>
    <property type="match status" value="1"/>
</dbReference>
<dbReference type="Gene3D" id="3.40.50.150">
    <property type="entry name" value="Vaccinia Virus protein VP39"/>
    <property type="match status" value="1"/>
</dbReference>
<keyword evidence="8" id="KW-1185">Reference proteome</keyword>